<feature type="domain" description="CN hydrolase" evidence="2">
    <location>
        <begin position="1"/>
        <end position="239"/>
    </location>
</feature>
<evidence type="ECO:0000313" key="4">
    <source>
        <dbReference type="Proteomes" id="UP000317715"/>
    </source>
</evidence>
<dbReference type="PANTHER" id="PTHR23088:SF27">
    <property type="entry name" value="DEAMINATED GLUTATHIONE AMIDASE"/>
    <property type="match status" value="1"/>
</dbReference>
<accession>A0A4Y3NIT6</accession>
<comment type="similarity">
    <text evidence="1">Belongs to the carbon-nitrogen hydrolase superfamily. NIT1/NIT2 family.</text>
</comment>
<dbReference type="EMBL" id="BJMD01000009">
    <property type="protein sequence ID" value="GEB19036.1"/>
    <property type="molecule type" value="Genomic_DNA"/>
</dbReference>
<gene>
    <name evidence="3" type="ORF">AAU01_17910</name>
</gene>
<dbReference type="InterPro" id="IPR001110">
    <property type="entry name" value="UPF0012_CS"/>
</dbReference>
<dbReference type="Proteomes" id="UP000317715">
    <property type="component" value="Unassembled WGS sequence"/>
</dbReference>
<reference evidence="3 4" key="1">
    <citation type="submission" date="2019-06" db="EMBL/GenBank/DDBJ databases">
        <title>Whole genome shotgun sequence of Paenarthrobacter aurescens NBRC 12136.</title>
        <authorList>
            <person name="Hosoyama A."/>
            <person name="Uohara A."/>
            <person name="Ohji S."/>
            <person name="Ichikawa N."/>
        </authorList>
    </citation>
    <scope>NUCLEOTIDE SEQUENCE [LARGE SCALE GENOMIC DNA]</scope>
    <source>
        <strain evidence="3 4">NBRC 12136</strain>
    </source>
</reference>
<evidence type="ECO:0000256" key="1">
    <source>
        <dbReference type="ARBA" id="ARBA00010613"/>
    </source>
</evidence>
<evidence type="ECO:0000259" key="2">
    <source>
        <dbReference type="PROSITE" id="PS50263"/>
    </source>
</evidence>
<sequence length="264" mass="28419">MKIALVQVASPDSETREERIDRVEAILRGINGAELIVLPELWSAGYFHFDDYETLAETLNGPTVSMCSRVAAELGVHLHFGSIIEAGGDGRLSNTSILLGPDGNVVHTYRKIHVFGYQSKEASLLTAGSSLPVVTLPFGAVAGITCYDLRFPGLWMELSTRGADIVIVPAAWPAARREHWRLLTTARALEHQIFVIACNAAGSQQGVELGGHSRVVDPGGNVIAEAGPDETVVMVDIDPQQVQAVRNEFPVIGDRLPAYNTLGL</sequence>
<protein>
    <submittedName>
        <fullName evidence="3">Hydrolase</fullName>
    </submittedName>
</protein>
<dbReference type="Gene3D" id="3.60.110.10">
    <property type="entry name" value="Carbon-nitrogen hydrolase"/>
    <property type="match status" value="1"/>
</dbReference>
<dbReference type="AlphaFoldDB" id="A0A4Y3NIT6"/>
<dbReference type="PANTHER" id="PTHR23088">
    <property type="entry name" value="NITRILASE-RELATED"/>
    <property type="match status" value="1"/>
</dbReference>
<dbReference type="GO" id="GO:0016787">
    <property type="term" value="F:hydrolase activity"/>
    <property type="evidence" value="ECO:0007669"/>
    <property type="project" value="UniProtKB-KW"/>
</dbReference>
<comment type="caution">
    <text evidence="3">The sequence shown here is derived from an EMBL/GenBank/DDBJ whole genome shotgun (WGS) entry which is preliminary data.</text>
</comment>
<dbReference type="GeneID" id="97299620"/>
<dbReference type="OrthoDB" id="9811121at2"/>
<dbReference type="RefSeq" id="WP_141283295.1">
    <property type="nucleotide sequence ID" value="NZ_BAAAWK010000001.1"/>
</dbReference>
<dbReference type="Pfam" id="PF00795">
    <property type="entry name" value="CN_hydrolase"/>
    <property type="match status" value="1"/>
</dbReference>
<keyword evidence="4" id="KW-1185">Reference proteome</keyword>
<dbReference type="InterPro" id="IPR003010">
    <property type="entry name" value="C-N_Hydrolase"/>
</dbReference>
<evidence type="ECO:0000313" key="3">
    <source>
        <dbReference type="EMBL" id="GEB19036.1"/>
    </source>
</evidence>
<dbReference type="InterPro" id="IPR036526">
    <property type="entry name" value="C-N_Hydrolase_sf"/>
</dbReference>
<proteinExistence type="inferred from homology"/>
<dbReference type="PROSITE" id="PS50263">
    <property type="entry name" value="CN_HYDROLASE"/>
    <property type="match status" value="1"/>
</dbReference>
<keyword evidence="3" id="KW-0378">Hydrolase</keyword>
<dbReference type="SUPFAM" id="SSF56317">
    <property type="entry name" value="Carbon-nitrogen hydrolase"/>
    <property type="match status" value="1"/>
</dbReference>
<dbReference type="PROSITE" id="PS01227">
    <property type="entry name" value="UPF0012"/>
    <property type="match status" value="1"/>
</dbReference>
<dbReference type="CDD" id="cd07583">
    <property type="entry name" value="nitrilase_5"/>
    <property type="match status" value="1"/>
</dbReference>
<name>A0A4Y3NIT6_PAEAU</name>
<organism evidence="3 4">
    <name type="scientific">Paenarthrobacter aurescens</name>
    <name type="common">Arthrobacter aurescens</name>
    <dbReference type="NCBI Taxonomy" id="43663"/>
    <lineage>
        <taxon>Bacteria</taxon>
        <taxon>Bacillati</taxon>
        <taxon>Actinomycetota</taxon>
        <taxon>Actinomycetes</taxon>
        <taxon>Micrococcales</taxon>
        <taxon>Micrococcaceae</taxon>
        <taxon>Paenarthrobacter</taxon>
    </lineage>
</organism>